<dbReference type="OMA" id="EMEGCVV"/>
<comment type="similarity">
    <text evidence="1">Belongs to the FAM136 family.</text>
</comment>
<evidence type="ECO:0000313" key="2">
    <source>
        <dbReference type="EMBL" id="ABK25974.1"/>
    </source>
</evidence>
<dbReference type="AlphaFoldDB" id="A9NZB3"/>
<accession>A9NZB3</accession>
<name>A9NZB3_PICSI</name>
<sequence>MSYDLEQQIFQERMMKIGNEVNEAVQQQLSGVQDHVNFTLQKAYFKCAYDCFDRTRSQNVISNCVERCSGPVVRANNVVENEMAKFQERLTRSLMVCQDRLEAAKLSNQKEGAMKELESCIDHTVKEHIQTLPNVVERVKLAIAKDGNQ</sequence>
<dbReference type="PANTHER" id="PTHR21096">
    <property type="entry name" value="PROTEIN FAM136A"/>
    <property type="match status" value="1"/>
</dbReference>
<dbReference type="PANTHER" id="PTHR21096:SF0">
    <property type="entry name" value="PROTEIN FAM136A"/>
    <property type="match status" value="1"/>
</dbReference>
<evidence type="ECO:0008006" key="3">
    <source>
        <dbReference type="Google" id="ProtNLM"/>
    </source>
</evidence>
<organism evidence="2">
    <name type="scientific">Picea sitchensis</name>
    <name type="common">Sitka spruce</name>
    <name type="synonym">Pinus sitchensis</name>
    <dbReference type="NCBI Taxonomy" id="3332"/>
    <lineage>
        <taxon>Eukaryota</taxon>
        <taxon>Viridiplantae</taxon>
        <taxon>Streptophyta</taxon>
        <taxon>Embryophyta</taxon>
        <taxon>Tracheophyta</taxon>
        <taxon>Spermatophyta</taxon>
        <taxon>Pinopsida</taxon>
        <taxon>Pinidae</taxon>
        <taxon>Conifers I</taxon>
        <taxon>Pinales</taxon>
        <taxon>Pinaceae</taxon>
        <taxon>Picea</taxon>
    </lineage>
</organism>
<dbReference type="GO" id="GO:0005737">
    <property type="term" value="C:cytoplasm"/>
    <property type="evidence" value="ECO:0007669"/>
    <property type="project" value="TreeGrafter"/>
</dbReference>
<dbReference type="InterPro" id="IPR008560">
    <property type="entry name" value="DUF842_euk"/>
</dbReference>
<proteinExistence type="evidence at transcript level"/>
<dbReference type="EMBL" id="EF086718">
    <property type="protein sequence ID" value="ABK25974.1"/>
    <property type="molecule type" value="mRNA"/>
</dbReference>
<evidence type="ECO:0000256" key="1">
    <source>
        <dbReference type="ARBA" id="ARBA00009952"/>
    </source>
</evidence>
<reference evidence="2" key="1">
    <citation type="journal article" date="2008" name="BMC Genomics">
        <title>A conifer genomics resource of 200,000 spruce (Picea spp.) ESTs and 6,464 high-quality, sequence-finished full-length cDNAs for Sitka spruce (Picea sitchensis).</title>
        <authorList>
            <person name="Ralph S.G."/>
            <person name="Chun H.J."/>
            <person name="Kolosova N."/>
            <person name="Cooper D."/>
            <person name="Oddy C."/>
            <person name="Ritland C.E."/>
            <person name="Kirkpatrick R."/>
            <person name="Moore R."/>
            <person name="Barber S."/>
            <person name="Holt R.A."/>
            <person name="Jones S.J."/>
            <person name="Marra M.A."/>
            <person name="Douglas C.J."/>
            <person name="Ritland K."/>
            <person name="Bohlmann J."/>
        </authorList>
    </citation>
    <scope>NUCLEOTIDE SEQUENCE</scope>
    <source>
        <tissue evidence="2">Green portion of the leader tissue</tissue>
    </source>
</reference>
<dbReference type="Pfam" id="PF05811">
    <property type="entry name" value="DUF842"/>
    <property type="match status" value="1"/>
</dbReference>
<protein>
    <recommendedName>
        <fullName evidence="3">Protein FAM136A</fullName>
    </recommendedName>
</protein>